<gene>
    <name evidence="3" type="ORF">RND81_14G055600</name>
</gene>
<dbReference type="InterPro" id="IPR036869">
    <property type="entry name" value="J_dom_sf"/>
</dbReference>
<feature type="region of interest" description="Disordered" evidence="1">
    <location>
        <begin position="79"/>
        <end position="120"/>
    </location>
</feature>
<dbReference type="PRINTS" id="PR00625">
    <property type="entry name" value="JDOMAIN"/>
</dbReference>
<protein>
    <recommendedName>
        <fullName evidence="2">J domain-containing protein</fullName>
    </recommendedName>
</protein>
<dbReference type="SMART" id="SM00271">
    <property type="entry name" value="DnaJ"/>
    <property type="match status" value="1"/>
</dbReference>
<evidence type="ECO:0000256" key="1">
    <source>
        <dbReference type="SAM" id="MobiDB-lite"/>
    </source>
</evidence>
<comment type="caution">
    <text evidence="3">The sequence shown here is derived from an EMBL/GenBank/DDBJ whole genome shotgun (WGS) entry which is preliminary data.</text>
</comment>
<dbReference type="CDD" id="cd06257">
    <property type="entry name" value="DnaJ"/>
    <property type="match status" value="1"/>
</dbReference>
<feature type="domain" description="J" evidence="2">
    <location>
        <begin position="192"/>
        <end position="253"/>
    </location>
</feature>
<dbReference type="AlphaFoldDB" id="A0AAW1GI36"/>
<dbReference type="PANTHER" id="PTHR45376">
    <property type="entry name" value="CHAPERONE DNAJ-DOMAIN SUPERFAMILY PROTEIN-RELATED"/>
    <property type="match status" value="1"/>
</dbReference>
<feature type="compositionally biased region" description="Polar residues" evidence="1">
    <location>
        <begin position="86"/>
        <end position="110"/>
    </location>
</feature>
<evidence type="ECO:0000313" key="4">
    <source>
        <dbReference type="Proteomes" id="UP001443914"/>
    </source>
</evidence>
<dbReference type="PROSITE" id="PS50076">
    <property type="entry name" value="DNAJ_2"/>
    <property type="match status" value="1"/>
</dbReference>
<sequence>MNSSIKSIIKNPQFCCFQFKSAFFHSTPFLERGRRNQWNTRFNNNKNFGRYRRNRFKENMLKDTNAYVEYMFQSWDSDSVHDEQPSNKGPSWFHRSNNGQRINNSSQGPQNKGRRGFSFCEDDDDDVETVFRSAFGDRFSFWSFVNEDYPNRRRSSRHSNSYRASWRFREQSEDEYDDYTPENDTRNSNLASERTALGLSASGPLKLEDVKNAYRASALKWHPDRHQGSSKAVAEEKFKHCTAAYQTLCDSFAVN</sequence>
<dbReference type="SUPFAM" id="SSF46565">
    <property type="entry name" value="Chaperone J-domain"/>
    <property type="match status" value="1"/>
</dbReference>
<evidence type="ECO:0000259" key="2">
    <source>
        <dbReference type="PROSITE" id="PS50076"/>
    </source>
</evidence>
<evidence type="ECO:0000313" key="3">
    <source>
        <dbReference type="EMBL" id="KAK9664608.1"/>
    </source>
</evidence>
<dbReference type="InterPro" id="IPR001623">
    <property type="entry name" value="DnaJ_domain"/>
</dbReference>
<dbReference type="EMBL" id="JBDFQZ010000014">
    <property type="protein sequence ID" value="KAK9664608.1"/>
    <property type="molecule type" value="Genomic_DNA"/>
</dbReference>
<accession>A0AAW1GI36</accession>
<keyword evidence="4" id="KW-1185">Reference proteome</keyword>
<organism evidence="3 4">
    <name type="scientific">Saponaria officinalis</name>
    <name type="common">Common soapwort</name>
    <name type="synonym">Lychnis saponaria</name>
    <dbReference type="NCBI Taxonomy" id="3572"/>
    <lineage>
        <taxon>Eukaryota</taxon>
        <taxon>Viridiplantae</taxon>
        <taxon>Streptophyta</taxon>
        <taxon>Embryophyta</taxon>
        <taxon>Tracheophyta</taxon>
        <taxon>Spermatophyta</taxon>
        <taxon>Magnoliopsida</taxon>
        <taxon>eudicotyledons</taxon>
        <taxon>Gunneridae</taxon>
        <taxon>Pentapetalae</taxon>
        <taxon>Caryophyllales</taxon>
        <taxon>Caryophyllaceae</taxon>
        <taxon>Caryophylleae</taxon>
        <taxon>Saponaria</taxon>
    </lineage>
</organism>
<dbReference type="Pfam" id="PF00226">
    <property type="entry name" value="DnaJ"/>
    <property type="match status" value="1"/>
</dbReference>
<name>A0AAW1GI36_SAPOF</name>
<proteinExistence type="predicted"/>
<dbReference type="Gene3D" id="1.10.287.110">
    <property type="entry name" value="DnaJ domain"/>
    <property type="match status" value="1"/>
</dbReference>
<dbReference type="PANTHER" id="PTHR45376:SF1">
    <property type="entry name" value="CHAPERONE DNAJ-DOMAIN SUPERFAMILY PROTEIN-RELATED"/>
    <property type="match status" value="1"/>
</dbReference>
<reference evidence="3" key="1">
    <citation type="submission" date="2024-03" db="EMBL/GenBank/DDBJ databases">
        <title>WGS assembly of Saponaria officinalis var. Norfolk2.</title>
        <authorList>
            <person name="Jenkins J."/>
            <person name="Shu S."/>
            <person name="Grimwood J."/>
            <person name="Barry K."/>
            <person name="Goodstein D."/>
            <person name="Schmutz J."/>
            <person name="Leebens-Mack J."/>
            <person name="Osbourn A."/>
        </authorList>
    </citation>
    <scope>NUCLEOTIDE SEQUENCE [LARGE SCALE GENOMIC DNA]</scope>
    <source>
        <strain evidence="3">JIC</strain>
    </source>
</reference>
<dbReference type="Proteomes" id="UP001443914">
    <property type="component" value="Unassembled WGS sequence"/>
</dbReference>